<evidence type="ECO:0000256" key="3">
    <source>
        <dbReference type="ARBA" id="ARBA00023012"/>
    </source>
</evidence>
<dbReference type="RefSeq" id="WP_189258533.1">
    <property type="nucleotide sequence ID" value="NZ_BMRE01000051.1"/>
</dbReference>
<dbReference type="Gene3D" id="1.20.5.1930">
    <property type="match status" value="2"/>
</dbReference>
<feature type="transmembrane region" description="Helical" evidence="4">
    <location>
        <begin position="421"/>
        <end position="441"/>
    </location>
</feature>
<dbReference type="Pfam" id="PF07730">
    <property type="entry name" value="HisKA_3"/>
    <property type="match status" value="2"/>
</dbReference>
<evidence type="ECO:0000313" key="6">
    <source>
        <dbReference type="EMBL" id="GGU72469.1"/>
    </source>
</evidence>
<evidence type="ECO:0000313" key="7">
    <source>
        <dbReference type="Proteomes" id="UP000649573"/>
    </source>
</evidence>
<feature type="transmembrane region" description="Helical" evidence="4">
    <location>
        <begin position="477"/>
        <end position="492"/>
    </location>
</feature>
<dbReference type="InterPro" id="IPR011712">
    <property type="entry name" value="Sig_transdc_His_kin_sub3_dim/P"/>
</dbReference>
<name>A0ABQ2V971_9PSEU</name>
<evidence type="ECO:0000256" key="2">
    <source>
        <dbReference type="ARBA" id="ARBA00022777"/>
    </source>
</evidence>
<keyword evidence="4" id="KW-1133">Transmembrane helix</keyword>
<feature type="transmembrane region" description="Helical" evidence="4">
    <location>
        <begin position="394"/>
        <end position="415"/>
    </location>
</feature>
<dbReference type="InterPro" id="IPR036890">
    <property type="entry name" value="HATPase_C_sf"/>
</dbReference>
<keyword evidence="1" id="KW-0808">Transferase</keyword>
<sequence>MAERMEPGTVSRTAPRLAFLAATVVFAGFFINTFLYVLTNGPTPARITIALLCLSALMFLQLKVFSNPRSELHSPVAYAALAAQAALIWVPVAYFGEDWIGLPGFLAGSAALVLPRLAGWLVFAANAVAIGALQAHYTGPFIDILYMVMVTTSTGLIVYGLSRLRSLVAELDCARSELAKLAVTQERLRFARDLHDLLGFSLSAITLKIELTCRLVASNAERAREELTEVLAVARQALTDVRAVASSYRQLSLDDEIASARSVLSAAGVDVTLDARQGELPSGISTVLATVLREGVTNILRHSRAERCAITLTREDGSVSIEIVNDGRRTPGEPSGRGLDNLTTRVGAFAGELEAGPVDEKTFRLHATVPITAEPIAEDDAEHHDRMPSMAPRLALLLVSAVFTVYFVNGVLWTLDAGLGPGATALTVACLVGSLALQLGCFSNPRFELHTPAGYAALAALATFTFLPIVTFERPTLGIYGFVAGSALLVLRPPVNWAASGAVLLGVCGLQWAYGGGWFGVGYGIVATMNGALVVYGMSRLRSMVQELHDARSELAELAVTQERLRFARDLHDLLGYSLSAITLKTELAGQLVLRDPARATHELGEVLVICRQALTDVRSVARSYRELSLDEEAQSAQALLRAADIDVTMRLDECDLPQDVRTTLATVLREGVTNLLRHSKAERCEITLTHSTGTVTMDIVNDGVPASGRHELAGSGIDNLTTRVRAVGGTLRACSEADIYRLHAEIPVG</sequence>
<feature type="domain" description="Signal transduction histidine kinase subgroup 3 dimerisation and phosphoacceptor" evidence="5">
    <location>
        <begin position="563"/>
        <end position="627"/>
    </location>
</feature>
<keyword evidence="4" id="KW-0472">Membrane</keyword>
<evidence type="ECO:0000259" key="5">
    <source>
        <dbReference type="Pfam" id="PF07730"/>
    </source>
</evidence>
<dbReference type="PANTHER" id="PTHR24421">
    <property type="entry name" value="NITRATE/NITRITE SENSOR PROTEIN NARX-RELATED"/>
    <property type="match status" value="1"/>
</dbReference>
<keyword evidence="3" id="KW-0902">Two-component regulatory system</keyword>
<feature type="transmembrane region" description="Helical" evidence="4">
    <location>
        <begin position="76"/>
        <end position="96"/>
    </location>
</feature>
<feature type="transmembrane region" description="Helical" evidence="4">
    <location>
        <begin position="45"/>
        <end position="64"/>
    </location>
</feature>
<dbReference type="PANTHER" id="PTHR24421:SF63">
    <property type="entry name" value="SENSOR HISTIDINE KINASE DESK"/>
    <property type="match status" value="1"/>
</dbReference>
<feature type="transmembrane region" description="Helical" evidence="4">
    <location>
        <begin position="453"/>
        <end position="471"/>
    </location>
</feature>
<reference evidence="7" key="1">
    <citation type="journal article" date="2019" name="Int. J. Syst. Evol. Microbiol.">
        <title>The Global Catalogue of Microorganisms (GCM) 10K type strain sequencing project: providing services to taxonomists for standard genome sequencing and annotation.</title>
        <authorList>
            <consortium name="The Broad Institute Genomics Platform"/>
            <consortium name="The Broad Institute Genome Sequencing Center for Infectious Disease"/>
            <person name="Wu L."/>
            <person name="Ma J."/>
        </authorList>
    </citation>
    <scope>NUCLEOTIDE SEQUENCE [LARGE SCALE GENOMIC DNA]</scope>
    <source>
        <strain evidence="7">JCM 3296</strain>
    </source>
</reference>
<dbReference type="CDD" id="cd16917">
    <property type="entry name" value="HATPase_UhpB-NarQ-NarX-like"/>
    <property type="match status" value="2"/>
</dbReference>
<proteinExistence type="predicted"/>
<organism evidence="6 7">
    <name type="scientific">Lentzea flava</name>
    <dbReference type="NCBI Taxonomy" id="103732"/>
    <lineage>
        <taxon>Bacteria</taxon>
        <taxon>Bacillati</taxon>
        <taxon>Actinomycetota</taxon>
        <taxon>Actinomycetes</taxon>
        <taxon>Pseudonocardiales</taxon>
        <taxon>Pseudonocardiaceae</taxon>
        <taxon>Lentzea</taxon>
    </lineage>
</organism>
<dbReference type="Proteomes" id="UP000649573">
    <property type="component" value="Unassembled WGS sequence"/>
</dbReference>
<dbReference type="EMBL" id="BMRE01000051">
    <property type="protein sequence ID" value="GGU72469.1"/>
    <property type="molecule type" value="Genomic_DNA"/>
</dbReference>
<feature type="transmembrane region" description="Helical" evidence="4">
    <location>
        <begin position="144"/>
        <end position="161"/>
    </location>
</feature>
<dbReference type="SUPFAM" id="SSF55874">
    <property type="entry name" value="ATPase domain of HSP90 chaperone/DNA topoisomerase II/histidine kinase"/>
    <property type="match status" value="2"/>
</dbReference>
<dbReference type="Gene3D" id="3.30.565.10">
    <property type="entry name" value="Histidine kinase-like ATPase, C-terminal domain"/>
    <property type="match status" value="2"/>
</dbReference>
<feature type="domain" description="Signal transduction histidine kinase subgroup 3 dimerisation and phosphoacceptor" evidence="5">
    <location>
        <begin position="186"/>
        <end position="250"/>
    </location>
</feature>
<dbReference type="InterPro" id="IPR050482">
    <property type="entry name" value="Sensor_HK_TwoCompSys"/>
</dbReference>
<keyword evidence="7" id="KW-1185">Reference proteome</keyword>
<comment type="caution">
    <text evidence="6">The sequence shown here is derived from an EMBL/GenBank/DDBJ whole genome shotgun (WGS) entry which is preliminary data.</text>
</comment>
<feature type="transmembrane region" description="Helical" evidence="4">
    <location>
        <begin position="117"/>
        <end position="138"/>
    </location>
</feature>
<protein>
    <submittedName>
        <fullName evidence="6">Two-component sensor histidine kinase</fullName>
    </submittedName>
</protein>
<evidence type="ECO:0000256" key="4">
    <source>
        <dbReference type="SAM" id="Phobius"/>
    </source>
</evidence>
<gene>
    <name evidence="6" type="ORF">GCM10010178_75130</name>
</gene>
<feature type="transmembrane region" description="Helical" evidence="4">
    <location>
        <begin position="17"/>
        <end position="38"/>
    </location>
</feature>
<accession>A0ABQ2V971</accession>
<evidence type="ECO:0000256" key="1">
    <source>
        <dbReference type="ARBA" id="ARBA00022679"/>
    </source>
</evidence>
<dbReference type="GO" id="GO:0016301">
    <property type="term" value="F:kinase activity"/>
    <property type="evidence" value="ECO:0007669"/>
    <property type="project" value="UniProtKB-KW"/>
</dbReference>
<keyword evidence="4" id="KW-0812">Transmembrane</keyword>
<keyword evidence="2 6" id="KW-0418">Kinase</keyword>
<feature type="transmembrane region" description="Helical" evidence="4">
    <location>
        <begin position="520"/>
        <end position="538"/>
    </location>
</feature>